<accession>X6NTH8</accession>
<evidence type="ECO:0000313" key="2">
    <source>
        <dbReference type="EMBL" id="ETO29590.1"/>
    </source>
</evidence>
<proteinExistence type="predicted"/>
<comment type="caution">
    <text evidence="2">The sequence shown here is derived from an EMBL/GenBank/DDBJ whole genome shotgun (WGS) entry which is preliminary data.</text>
</comment>
<evidence type="ECO:0000256" key="1">
    <source>
        <dbReference type="SAM" id="MobiDB-lite"/>
    </source>
</evidence>
<organism evidence="2 3">
    <name type="scientific">Reticulomyxa filosa</name>
    <dbReference type="NCBI Taxonomy" id="46433"/>
    <lineage>
        <taxon>Eukaryota</taxon>
        <taxon>Sar</taxon>
        <taxon>Rhizaria</taxon>
        <taxon>Retaria</taxon>
        <taxon>Foraminifera</taxon>
        <taxon>Monothalamids</taxon>
        <taxon>Reticulomyxidae</taxon>
        <taxon>Reticulomyxa</taxon>
    </lineage>
</organism>
<dbReference type="EMBL" id="ASPP01005963">
    <property type="protein sequence ID" value="ETO29590.1"/>
    <property type="molecule type" value="Genomic_DNA"/>
</dbReference>
<feature type="compositionally biased region" description="Low complexity" evidence="1">
    <location>
        <begin position="101"/>
        <end position="119"/>
    </location>
</feature>
<reference evidence="2 3" key="1">
    <citation type="journal article" date="2013" name="Curr. Biol.">
        <title>The Genome of the Foraminiferan Reticulomyxa filosa.</title>
        <authorList>
            <person name="Glockner G."/>
            <person name="Hulsmann N."/>
            <person name="Schleicher M."/>
            <person name="Noegel A.A."/>
            <person name="Eichinger L."/>
            <person name="Gallinger C."/>
            <person name="Pawlowski J."/>
            <person name="Sierra R."/>
            <person name="Euteneuer U."/>
            <person name="Pillet L."/>
            <person name="Moustafa A."/>
            <person name="Platzer M."/>
            <person name="Groth M."/>
            <person name="Szafranski K."/>
            <person name="Schliwa M."/>
        </authorList>
    </citation>
    <scope>NUCLEOTIDE SEQUENCE [LARGE SCALE GENOMIC DNA]</scope>
</reference>
<feature type="compositionally biased region" description="Polar residues" evidence="1">
    <location>
        <begin position="40"/>
        <end position="50"/>
    </location>
</feature>
<dbReference type="AlphaFoldDB" id="X6NTH8"/>
<gene>
    <name evidence="2" type="ORF">RFI_07530</name>
</gene>
<keyword evidence="3" id="KW-1185">Reference proteome</keyword>
<evidence type="ECO:0000313" key="3">
    <source>
        <dbReference type="Proteomes" id="UP000023152"/>
    </source>
</evidence>
<sequence length="147" mass="16684">EEEEENDEEEEEEEEDEDEGEKQQQPQDKEERPKAHTSIDKISSLKSSTAEVAKPSSKKSVRIKKNDQSRQTTFVNESVSTTLTIQPPSSQNTYRKEVHTNSHALPSSSSSTSSHTSPPQDLFQKYNIPEQFRHLVHNLNTTDKSAT</sequence>
<name>X6NTH8_RETFI</name>
<dbReference type="Proteomes" id="UP000023152">
    <property type="component" value="Unassembled WGS sequence"/>
</dbReference>
<feature type="compositionally biased region" description="Polar residues" evidence="1">
    <location>
        <begin position="69"/>
        <end position="93"/>
    </location>
</feature>
<feature type="compositionally biased region" description="Basic and acidic residues" evidence="1">
    <location>
        <begin position="27"/>
        <end position="39"/>
    </location>
</feature>
<feature type="non-terminal residue" evidence="2">
    <location>
        <position position="1"/>
    </location>
</feature>
<feature type="region of interest" description="Disordered" evidence="1">
    <location>
        <begin position="1"/>
        <end position="125"/>
    </location>
</feature>
<feature type="compositionally biased region" description="Acidic residues" evidence="1">
    <location>
        <begin position="1"/>
        <end position="20"/>
    </location>
</feature>
<protein>
    <submittedName>
        <fullName evidence="2">Uncharacterized protein</fullName>
    </submittedName>
</protein>
<feature type="non-terminal residue" evidence="2">
    <location>
        <position position="147"/>
    </location>
</feature>